<dbReference type="PANTHER" id="PTHR11177">
    <property type="entry name" value="CHITINASE"/>
    <property type="match status" value="1"/>
</dbReference>
<organism evidence="10 11">
    <name type="scientific">Terrimonas ginsenosidimutans</name>
    <dbReference type="NCBI Taxonomy" id="2908004"/>
    <lineage>
        <taxon>Bacteria</taxon>
        <taxon>Pseudomonadati</taxon>
        <taxon>Bacteroidota</taxon>
        <taxon>Chitinophagia</taxon>
        <taxon>Chitinophagales</taxon>
        <taxon>Chitinophagaceae</taxon>
        <taxon>Terrimonas</taxon>
    </lineage>
</organism>
<dbReference type="SUPFAM" id="SSF51445">
    <property type="entry name" value="(Trans)glycosidases"/>
    <property type="match status" value="1"/>
</dbReference>
<dbReference type="SMART" id="SM00636">
    <property type="entry name" value="Glyco_18"/>
    <property type="match status" value="1"/>
</dbReference>
<dbReference type="InterPro" id="IPR017853">
    <property type="entry name" value="GH"/>
</dbReference>
<dbReference type="SUPFAM" id="SSF54556">
    <property type="entry name" value="Chitinase insertion domain"/>
    <property type="match status" value="1"/>
</dbReference>
<evidence type="ECO:0000313" key="10">
    <source>
        <dbReference type="EMBL" id="MCG2614008.1"/>
    </source>
</evidence>
<dbReference type="InterPro" id="IPR001223">
    <property type="entry name" value="Glyco_hydro18_cat"/>
</dbReference>
<keyword evidence="4" id="KW-0119">Carbohydrate metabolism</keyword>
<keyword evidence="4" id="KW-0146">Chitin degradation</keyword>
<evidence type="ECO:0000256" key="8">
    <source>
        <dbReference type="SAM" id="SignalP"/>
    </source>
</evidence>
<keyword evidence="11" id="KW-1185">Reference proteome</keyword>
<feature type="chain" id="PRO_5045212486" description="chitinase" evidence="8">
    <location>
        <begin position="23"/>
        <end position="377"/>
    </location>
</feature>
<comment type="similarity">
    <text evidence="7">Belongs to the glycosyl hydrolase 18 family.</text>
</comment>
<dbReference type="Gene3D" id="3.10.50.10">
    <property type="match status" value="1"/>
</dbReference>
<dbReference type="InterPro" id="IPR050314">
    <property type="entry name" value="Glycosyl_Hydrlase_18"/>
</dbReference>
<feature type="signal peptide" evidence="8">
    <location>
        <begin position="1"/>
        <end position="22"/>
    </location>
</feature>
<keyword evidence="8" id="KW-0732">Signal</keyword>
<proteinExistence type="inferred from homology"/>
<keyword evidence="5 6" id="KW-0326">Glycosidase</keyword>
<dbReference type="CDD" id="cd06548">
    <property type="entry name" value="GH18_chitinase"/>
    <property type="match status" value="1"/>
</dbReference>
<evidence type="ECO:0000313" key="11">
    <source>
        <dbReference type="Proteomes" id="UP001165367"/>
    </source>
</evidence>
<keyword evidence="3 6" id="KW-0378">Hydrolase</keyword>
<dbReference type="PANTHER" id="PTHR11177:SF317">
    <property type="entry name" value="CHITINASE 12-RELATED"/>
    <property type="match status" value="1"/>
</dbReference>
<dbReference type="RefSeq" id="WP_237870022.1">
    <property type="nucleotide sequence ID" value="NZ_JAKLTR010000003.1"/>
</dbReference>
<reference evidence="10" key="1">
    <citation type="submission" date="2022-01" db="EMBL/GenBank/DDBJ databases">
        <authorList>
            <person name="Jo J.-H."/>
            <person name="Im W.-T."/>
        </authorList>
    </citation>
    <scope>NUCLEOTIDE SEQUENCE</scope>
    <source>
        <strain evidence="10">NA20</strain>
    </source>
</reference>
<evidence type="ECO:0000256" key="5">
    <source>
        <dbReference type="ARBA" id="ARBA00023295"/>
    </source>
</evidence>
<keyword evidence="4" id="KW-0624">Polysaccharide degradation</keyword>
<dbReference type="InterPro" id="IPR001579">
    <property type="entry name" value="Glyco_hydro_18_chit_AS"/>
</dbReference>
<dbReference type="PROSITE" id="PS01095">
    <property type="entry name" value="GH18_1"/>
    <property type="match status" value="1"/>
</dbReference>
<dbReference type="GO" id="GO:0016787">
    <property type="term" value="F:hydrolase activity"/>
    <property type="evidence" value="ECO:0007669"/>
    <property type="project" value="UniProtKB-KW"/>
</dbReference>
<evidence type="ECO:0000256" key="7">
    <source>
        <dbReference type="RuleBase" id="RU004453"/>
    </source>
</evidence>
<sequence length="377" mass="42176">MVNISKLFLLFSILLISCGTNKVTNQNVAAKRYAVIGYVAGYKGLIKPESIDVAKLTHINYAFVDIKDNRAWLHHEKTDTTNFRLLNQLKKINNGLRIMISIGGWSWSKNFSDAVLTDTSRNAFASSAAAIIHQHKLDGVDIDWEYPNMRGDGNVFRPEDKQNYTLMFAALRHALDSITSITGQRYQLTTAVGGFAGFIQQTEMAKAQEYLDYVNLMTYDYSWGLAGHHTNLFASTGNPNENSADKAVRDFMAAGVPASKLVVGMAFYGRAGIVESTKENGLNQKIVSPAKAGGFTFLKDSVIGMNGFVRHWDDKAKAPYLFNENTRHFISYDDEESIKLKCNYVDQNHLGGVMFWEYSSDPKEYLLKVVNEALKGK</sequence>
<dbReference type="InterPro" id="IPR029070">
    <property type="entry name" value="Chitinase_insertion_sf"/>
</dbReference>
<evidence type="ECO:0000259" key="9">
    <source>
        <dbReference type="PROSITE" id="PS51910"/>
    </source>
</evidence>
<evidence type="ECO:0000256" key="4">
    <source>
        <dbReference type="ARBA" id="ARBA00023024"/>
    </source>
</evidence>
<dbReference type="Pfam" id="PF00704">
    <property type="entry name" value="Glyco_hydro_18"/>
    <property type="match status" value="1"/>
</dbReference>
<comment type="catalytic activity">
    <reaction evidence="1">
        <text>Random endo-hydrolysis of N-acetyl-beta-D-glucosaminide (1-&gt;4)-beta-linkages in chitin and chitodextrins.</text>
        <dbReference type="EC" id="3.2.1.14"/>
    </reaction>
</comment>
<protein>
    <recommendedName>
        <fullName evidence="2">chitinase</fullName>
        <ecNumber evidence="2">3.2.1.14</ecNumber>
    </recommendedName>
</protein>
<dbReference type="EC" id="3.2.1.14" evidence="2"/>
<dbReference type="EMBL" id="JAKLTR010000003">
    <property type="protein sequence ID" value="MCG2614008.1"/>
    <property type="molecule type" value="Genomic_DNA"/>
</dbReference>
<accession>A0ABS9KNV7</accession>
<feature type="domain" description="GH18" evidence="9">
    <location>
        <begin position="33"/>
        <end position="377"/>
    </location>
</feature>
<evidence type="ECO:0000256" key="6">
    <source>
        <dbReference type="RuleBase" id="RU000489"/>
    </source>
</evidence>
<dbReference type="InterPro" id="IPR011583">
    <property type="entry name" value="Chitinase_II/V-like_cat"/>
</dbReference>
<gene>
    <name evidence="10" type="ORF">LZZ85_06935</name>
</gene>
<evidence type="ECO:0000256" key="2">
    <source>
        <dbReference type="ARBA" id="ARBA00012729"/>
    </source>
</evidence>
<dbReference type="PROSITE" id="PS51257">
    <property type="entry name" value="PROKAR_LIPOPROTEIN"/>
    <property type="match status" value="1"/>
</dbReference>
<dbReference type="Proteomes" id="UP001165367">
    <property type="component" value="Unassembled WGS sequence"/>
</dbReference>
<evidence type="ECO:0000256" key="3">
    <source>
        <dbReference type="ARBA" id="ARBA00022801"/>
    </source>
</evidence>
<dbReference type="PROSITE" id="PS51910">
    <property type="entry name" value="GH18_2"/>
    <property type="match status" value="1"/>
</dbReference>
<name>A0ABS9KNV7_9BACT</name>
<comment type="caution">
    <text evidence="10">The sequence shown here is derived from an EMBL/GenBank/DDBJ whole genome shotgun (WGS) entry which is preliminary data.</text>
</comment>
<evidence type="ECO:0000256" key="1">
    <source>
        <dbReference type="ARBA" id="ARBA00000822"/>
    </source>
</evidence>
<dbReference type="Gene3D" id="3.20.20.80">
    <property type="entry name" value="Glycosidases"/>
    <property type="match status" value="1"/>
</dbReference>